<evidence type="ECO:0000313" key="2">
    <source>
        <dbReference type="EMBL" id="GEC09150.1"/>
    </source>
</evidence>
<dbReference type="PANTHER" id="PTHR42912:SF80">
    <property type="entry name" value="METHYLTRANSFERASE DOMAIN-CONTAINING PROTEIN"/>
    <property type="match status" value="1"/>
</dbReference>
<evidence type="ECO:0000313" key="3">
    <source>
        <dbReference type="Proteomes" id="UP000317881"/>
    </source>
</evidence>
<dbReference type="RefSeq" id="WP_141313818.1">
    <property type="nucleotide sequence ID" value="NZ_BJND01000065.1"/>
</dbReference>
<gene>
    <name evidence="2" type="ORF">SSP24_68050</name>
</gene>
<name>A0A4Y3VU34_9ACTN</name>
<keyword evidence="2" id="KW-0489">Methyltransferase</keyword>
<dbReference type="InterPro" id="IPR041698">
    <property type="entry name" value="Methyltransf_25"/>
</dbReference>
<dbReference type="EMBL" id="BJND01000065">
    <property type="protein sequence ID" value="GEC09150.1"/>
    <property type="molecule type" value="Genomic_DNA"/>
</dbReference>
<dbReference type="SUPFAM" id="SSF53335">
    <property type="entry name" value="S-adenosyl-L-methionine-dependent methyltransferases"/>
    <property type="match status" value="1"/>
</dbReference>
<dbReference type="AlphaFoldDB" id="A0A4Y3VU34"/>
<dbReference type="Proteomes" id="UP000317881">
    <property type="component" value="Unassembled WGS sequence"/>
</dbReference>
<comment type="caution">
    <text evidence="2">The sequence shown here is derived from an EMBL/GenBank/DDBJ whole genome shotgun (WGS) entry which is preliminary data.</text>
</comment>
<dbReference type="PANTHER" id="PTHR42912">
    <property type="entry name" value="METHYLTRANSFERASE"/>
    <property type="match status" value="1"/>
</dbReference>
<dbReference type="CDD" id="cd02440">
    <property type="entry name" value="AdoMet_MTases"/>
    <property type="match status" value="1"/>
</dbReference>
<dbReference type="GO" id="GO:0032259">
    <property type="term" value="P:methylation"/>
    <property type="evidence" value="ECO:0007669"/>
    <property type="project" value="UniProtKB-KW"/>
</dbReference>
<keyword evidence="3" id="KW-1185">Reference proteome</keyword>
<dbReference type="Gene3D" id="3.40.50.150">
    <property type="entry name" value="Vaccinia Virus protein VP39"/>
    <property type="match status" value="1"/>
</dbReference>
<dbReference type="Pfam" id="PF13649">
    <property type="entry name" value="Methyltransf_25"/>
    <property type="match status" value="1"/>
</dbReference>
<reference evidence="2 3" key="1">
    <citation type="submission" date="2019-06" db="EMBL/GenBank/DDBJ databases">
        <title>Whole genome shotgun sequence of Streptomyces spinoverrucosus NBRC 14228.</title>
        <authorList>
            <person name="Hosoyama A."/>
            <person name="Uohara A."/>
            <person name="Ohji S."/>
            <person name="Ichikawa N."/>
        </authorList>
    </citation>
    <scope>NUCLEOTIDE SEQUENCE [LARGE SCALE GENOMIC DNA]</scope>
    <source>
        <strain evidence="2 3">NBRC 14228</strain>
    </source>
</reference>
<keyword evidence="2" id="KW-0808">Transferase</keyword>
<dbReference type="OrthoDB" id="9811589at2"/>
<accession>A0A4Y3VU34</accession>
<sequence>MVDRSFGDALLAELYEALNPWGPGDDFYLDLVMSADSVLDVGCGTGRLLRRARQAGHSGRLTGLDPAAAMLVQGRRGTREVEWVLGDLRCTAWREEFDLVVMTGHAFQELLGDEDLRLSLAAVRECLRPDGEFVFDTRNPGARAWESWTPERIHEVRGPDGDVVRVWHEALTPVRGERVAFTETFDGPRWDVPQVSHSTIRFLDVDALDGFLAGAGLVVGQRYGDWGRGPFTGASPEIISVVRRSAQGP</sequence>
<protein>
    <submittedName>
        <fullName evidence="2">Methyltransferase</fullName>
    </submittedName>
</protein>
<feature type="domain" description="Methyltransferase" evidence="1">
    <location>
        <begin position="38"/>
        <end position="131"/>
    </location>
</feature>
<proteinExistence type="predicted"/>
<evidence type="ECO:0000259" key="1">
    <source>
        <dbReference type="Pfam" id="PF13649"/>
    </source>
</evidence>
<organism evidence="2 3">
    <name type="scientific">Streptomyces spinoverrucosus</name>
    <dbReference type="NCBI Taxonomy" id="284043"/>
    <lineage>
        <taxon>Bacteria</taxon>
        <taxon>Bacillati</taxon>
        <taxon>Actinomycetota</taxon>
        <taxon>Actinomycetes</taxon>
        <taxon>Kitasatosporales</taxon>
        <taxon>Streptomycetaceae</taxon>
        <taxon>Streptomyces</taxon>
    </lineage>
</organism>
<dbReference type="InterPro" id="IPR050508">
    <property type="entry name" value="Methyltransf_Superfamily"/>
</dbReference>
<dbReference type="InterPro" id="IPR029063">
    <property type="entry name" value="SAM-dependent_MTases_sf"/>
</dbReference>
<dbReference type="GO" id="GO:0008168">
    <property type="term" value="F:methyltransferase activity"/>
    <property type="evidence" value="ECO:0007669"/>
    <property type="project" value="UniProtKB-KW"/>
</dbReference>